<dbReference type="KEGG" id="dae:Dtox_0161"/>
<accession>C8W2W0</accession>
<dbReference type="RefSeq" id="WP_012813568.1">
    <property type="nucleotide sequence ID" value="NC_013216.1"/>
</dbReference>
<dbReference type="AlphaFoldDB" id="C8W2W0"/>
<dbReference type="eggNOG" id="ENOG50339WK">
    <property type="taxonomic scope" value="Bacteria"/>
</dbReference>
<evidence type="ECO:0000313" key="2">
    <source>
        <dbReference type="Proteomes" id="UP000002217"/>
    </source>
</evidence>
<proteinExistence type="predicted"/>
<name>C8W2W0_DESAS</name>
<gene>
    <name evidence="1" type="ordered locus">Dtox_0161</name>
</gene>
<organism evidence="1 2">
    <name type="scientific">Desulfofarcimen acetoxidans (strain ATCC 49208 / DSM 771 / KCTC 5769 / VKM B-1644 / 5575)</name>
    <name type="common">Desulfotomaculum acetoxidans</name>
    <dbReference type="NCBI Taxonomy" id="485916"/>
    <lineage>
        <taxon>Bacteria</taxon>
        <taxon>Bacillati</taxon>
        <taxon>Bacillota</taxon>
        <taxon>Clostridia</taxon>
        <taxon>Eubacteriales</taxon>
        <taxon>Peptococcaceae</taxon>
        <taxon>Desulfofarcimen</taxon>
    </lineage>
</organism>
<protein>
    <submittedName>
        <fullName evidence="1">Uncharacterized protein</fullName>
    </submittedName>
</protein>
<keyword evidence="2" id="KW-1185">Reference proteome</keyword>
<dbReference type="HOGENOM" id="CLU_1406753_0_0_9"/>
<reference evidence="1 2" key="1">
    <citation type="journal article" date="2009" name="Stand. Genomic Sci.">
        <title>Complete genome sequence of Desulfotomaculum acetoxidans type strain (5575).</title>
        <authorList>
            <person name="Spring S."/>
            <person name="Lapidus A."/>
            <person name="Schroder M."/>
            <person name="Gleim D."/>
            <person name="Sims D."/>
            <person name="Meincke L."/>
            <person name="Glavina Del Rio T."/>
            <person name="Tice H."/>
            <person name="Copeland A."/>
            <person name="Cheng J.F."/>
            <person name="Lucas S."/>
            <person name="Chen F."/>
            <person name="Nolan M."/>
            <person name="Bruce D."/>
            <person name="Goodwin L."/>
            <person name="Pitluck S."/>
            <person name="Ivanova N."/>
            <person name="Mavromatis K."/>
            <person name="Mikhailova N."/>
            <person name="Pati A."/>
            <person name="Chen A."/>
            <person name="Palaniappan K."/>
            <person name="Land M."/>
            <person name="Hauser L."/>
            <person name="Chang Y.J."/>
            <person name="Jeffries C.D."/>
            <person name="Chain P."/>
            <person name="Saunders E."/>
            <person name="Brettin T."/>
            <person name="Detter J.C."/>
            <person name="Goker M."/>
            <person name="Bristow J."/>
            <person name="Eisen J.A."/>
            <person name="Markowitz V."/>
            <person name="Hugenholtz P."/>
            <person name="Kyrpides N.C."/>
            <person name="Klenk H.P."/>
            <person name="Han C."/>
        </authorList>
    </citation>
    <scope>NUCLEOTIDE SEQUENCE [LARGE SCALE GENOMIC DNA]</scope>
    <source>
        <strain evidence="2">ATCC 49208 / DSM 771 / VKM B-1644</strain>
    </source>
</reference>
<dbReference type="Proteomes" id="UP000002217">
    <property type="component" value="Chromosome"/>
</dbReference>
<dbReference type="OrthoDB" id="2583073at2"/>
<sequence length="193" mass="22714">MIREITNESQKLKLKTEFLKVFKGIDPFHEVFNDAVVERLIIYPTDGYYLTPEQFEALLNAANIVGDSEIYISEVESESDCFTAGESDRKYQCKHWVVENQIQLNQYYELPIVLENAIYSPQGKWGIIISHEEHALLGGMNEFMKYFKASYNKWNEDTESFIVTWESNKKLYDSNLDWLPKILRHINQNEEII</sequence>
<dbReference type="EMBL" id="CP001720">
    <property type="protein sequence ID" value="ACV61116.1"/>
    <property type="molecule type" value="Genomic_DNA"/>
</dbReference>
<evidence type="ECO:0000313" key="1">
    <source>
        <dbReference type="EMBL" id="ACV61116.1"/>
    </source>
</evidence>